<accession>A0A5P9Q9Y8</accession>
<dbReference type="PANTHER" id="PTHR23523">
    <property type="match status" value="1"/>
</dbReference>
<dbReference type="OrthoDB" id="5317164at2"/>
<feature type="transmembrane region" description="Helical" evidence="1">
    <location>
        <begin position="145"/>
        <end position="166"/>
    </location>
</feature>
<feature type="transmembrane region" description="Helical" evidence="1">
    <location>
        <begin position="111"/>
        <end position="133"/>
    </location>
</feature>
<evidence type="ECO:0000256" key="1">
    <source>
        <dbReference type="SAM" id="Phobius"/>
    </source>
</evidence>
<organism evidence="2 3">
    <name type="scientific">Luteimicrobium xylanilyticum</name>
    <dbReference type="NCBI Taxonomy" id="1133546"/>
    <lineage>
        <taxon>Bacteria</taxon>
        <taxon>Bacillati</taxon>
        <taxon>Actinomycetota</taxon>
        <taxon>Actinomycetes</taxon>
        <taxon>Micrococcales</taxon>
        <taxon>Luteimicrobium</taxon>
    </lineage>
</organism>
<feature type="transmembrane region" description="Helical" evidence="1">
    <location>
        <begin position="309"/>
        <end position="330"/>
    </location>
</feature>
<feature type="transmembrane region" description="Helical" evidence="1">
    <location>
        <begin position="253"/>
        <end position="272"/>
    </location>
</feature>
<feature type="transmembrane region" description="Helical" evidence="1">
    <location>
        <begin position="342"/>
        <end position="364"/>
    </location>
</feature>
<dbReference type="KEGG" id="lxl:KDY119_01775"/>
<feature type="transmembrane region" description="Helical" evidence="1">
    <location>
        <begin position="172"/>
        <end position="191"/>
    </location>
</feature>
<dbReference type="InterPro" id="IPR036259">
    <property type="entry name" value="MFS_trans_sf"/>
</dbReference>
<sequence>MRRRGPAGAGPSSGRLAHAYLLVTVLVVAANLRGAITAVGPVIDDIGDDTGLSAGALGLLGAVPLLTFAIVSPLVHTLARRMGTEPAVGLALWVLTAGTAIRSVAAVPGALWVGTVPLAAAIAVGNVLVPALVKRDFPDHVPVVTGVYSAVMSSFAAVASGIAVPLAAIGGWQLALGAWAGLALLGALLWLPRSRSHTPPPDDDPQPLGVAPWRSATAWQVALYMGLQSSGYYLLVTWLPQIEHDRSGTSPSGAGWLLFAMQIVGILAGLAIGPVLHRQHDQRLVAAGVSGLMMVAAVGLIVAPGAHVLWVLVAGASSGASLVVALSLFAARTRTAHDAGRLSGMAQGVGYLVAAGGPTVAGLLHDATGAWVATLTLVAVVAAVQLVAGLLAGRNRYVVEPIVRAAA</sequence>
<feature type="transmembrane region" description="Helical" evidence="1">
    <location>
        <begin position="221"/>
        <end position="241"/>
    </location>
</feature>
<keyword evidence="1" id="KW-0472">Membrane</keyword>
<dbReference type="InterPro" id="IPR052524">
    <property type="entry name" value="MFS_Cyanate_Porter"/>
</dbReference>
<dbReference type="Gene3D" id="1.20.1250.20">
    <property type="entry name" value="MFS general substrate transporter like domains"/>
    <property type="match status" value="2"/>
</dbReference>
<dbReference type="Proteomes" id="UP000326702">
    <property type="component" value="Chromosome"/>
</dbReference>
<gene>
    <name evidence="2" type="ORF">KDY119_01775</name>
</gene>
<name>A0A5P9Q9Y8_9MICO</name>
<feature type="transmembrane region" description="Helical" evidence="1">
    <location>
        <begin position="87"/>
        <end position="105"/>
    </location>
</feature>
<keyword evidence="3" id="KW-1185">Reference proteome</keyword>
<dbReference type="SUPFAM" id="SSF103473">
    <property type="entry name" value="MFS general substrate transporter"/>
    <property type="match status" value="1"/>
</dbReference>
<dbReference type="InterPro" id="IPR011701">
    <property type="entry name" value="MFS"/>
</dbReference>
<reference evidence="2 3" key="1">
    <citation type="submission" date="2019-10" db="EMBL/GenBank/DDBJ databases">
        <title>Genome sequence of Luteimicrobium xylanilyticum HY-24.</title>
        <authorList>
            <person name="Kim D.Y."/>
            <person name="Park H.-Y."/>
        </authorList>
    </citation>
    <scope>NUCLEOTIDE SEQUENCE [LARGE SCALE GENOMIC DNA]</scope>
    <source>
        <strain evidence="2 3">HY-24</strain>
    </source>
</reference>
<keyword evidence="1" id="KW-1133">Transmembrane helix</keyword>
<evidence type="ECO:0000313" key="3">
    <source>
        <dbReference type="Proteomes" id="UP000326702"/>
    </source>
</evidence>
<dbReference type="AlphaFoldDB" id="A0A5P9Q9Y8"/>
<feature type="transmembrane region" description="Helical" evidence="1">
    <location>
        <begin position="55"/>
        <end position="75"/>
    </location>
</feature>
<dbReference type="RefSeq" id="WP_153022210.1">
    <property type="nucleotide sequence ID" value="NZ_BAABIH010000002.1"/>
</dbReference>
<dbReference type="PANTHER" id="PTHR23523:SF2">
    <property type="entry name" value="2-NITROIMIDAZOLE TRANSPORTER"/>
    <property type="match status" value="1"/>
</dbReference>
<feature type="transmembrane region" description="Helical" evidence="1">
    <location>
        <begin position="284"/>
        <end position="303"/>
    </location>
</feature>
<feature type="transmembrane region" description="Helical" evidence="1">
    <location>
        <begin position="20"/>
        <end position="43"/>
    </location>
</feature>
<dbReference type="EMBL" id="CP045529">
    <property type="protein sequence ID" value="QFU98263.1"/>
    <property type="molecule type" value="Genomic_DNA"/>
</dbReference>
<proteinExistence type="predicted"/>
<dbReference type="Pfam" id="PF07690">
    <property type="entry name" value="MFS_1"/>
    <property type="match status" value="1"/>
</dbReference>
<evidence type="ECO:0000313" key="2">
    <source>
        <dbReference type="EMBL" id="QFU98263.1"/>
    </source>
</evidence>
<feature type="transmembrane region" description="Helical" evidence="1">
    <location>
        <begin position="370"/>
        <end position="392"/>
    </location>
</feature>
<dbReference type="GO" id="GO:0022857">
    <property type="term" value="F:transmembrane transporter activity"/>
    <property type="evidence" value="ECO:0007669"/>
    <property type="project" value="InterPro"/>
</dbReference>
<keyword evidence="1" id="KW-0812">Transmembrane</keyword>
<protein>
    <submittedName>
        <fullName evidence="2">Putative transporter YycB</fullName>
    </submittedName>
</protein>